<dbReference type="PANTHER" id="PTHR12317">
    <property type="entry name" value="DIACYLGLYCEROL O-ACYLTRANSFERASE"/>
    <property type="match status" value="1"/>
</dbReference>
<feature type="non-terminal residue" evidence="12">
    <location>
        <position position="1"/>
    </location>
</feature>
<organism evidence="12 13">
    <name type="scientific">Molothrus ater</name>
    <name type="common">Brown-headed cowbird</name>
    <dbReference type="NCBI Taxonomy" id="84834"/>
    <lineage>
        <taxon>Eukaryota</taxon>
        <taxon>Metazoa</taxon>
        <taxon>Chordata</taxon>
        <taxon>Craniata</taxon>
        <taxon>Vertebrata</taxon>
        <taxon>Euteleostomi</taxon>
        <taxon>Archelosauria</taxon>
        <taxon>Archosauria</taxon>
        <taxon>Dinosauria</taxon>
        <taxon>Saurischia</taxon>
        <taxon>Theropoda</taxon>
        <taxon>Coelurosauria</taxon>
        <taxon>Aves</taxon>
        <taxon>Neognathae</taxon>
        <taxon>Neoaves</taxon>
        <taxon>Telluraves</taxon>
        <taxon>Australaves</taxon>
        <taxon>Passeriformes</taxon>
        <taxon>Passeroidea</taxon>
        <taxon>Icteridae</taxon>
        <taxon>Molothrus</taxon>
    </lineage>
</organism>
<keyword evidence="9 11" id="KW-0472">Membrane</keyword>
<feature type="transmembrane region" description="Helical" evidence="11">
    <location>
        <begin position="12"/>
        <end position="33"/>
    </location>
</feature>
<keyword evidence="6" id="KW-0256">Endoplasmic reticulum</keyword>
<comment type="caution">
    <text evidence="12">The sequence shown here is derived from an EMBL/GenBank/DDBJ whole genome shotgun (WGS) entry which is preliminary data.</text>
</comment>
<evidence type="ECO:0000256" key="1">
    <source>
        <dbReference type="ARBA" id="ARBA00004477"/>
    </source>
</evidence>
<comment type="subcellular location">
    <subcellularLocation>
        <location evidence="1">Endoplasmic reticulum membrane</location>
        <topology evidence="1">Multi-pass membrane protein</topology>
    </subcellularLocation>
</comment>
<keyword evidence="4 12" id="KW-0808">Transferase</keyword>
<name>A0A7L3UZ53_MOLAT</name>
<dbReference type="Pfam" id="PF03982">
    <property type="entry name" value="DAGAT"/>
    <property type="match status" value="1"/>
</dbReference>
<comment type="similarity">
    <text evidence="2">Belongs to the diacylglycerol acyltransferase family.</text>
</comment>
<dbReference type="PANTHER" id="PTHR12317:SF78">
    <property type="entry name" value="ACYLTRANSFERASE"/>
    <property type="match status" value="1"/>
</dbReference>
<dbReference type="GO" id="GO:0005789">
    <property type="term" value="C:endoplasmic reticulum membrane"/>
    <property type="evidence" value="ECO:0007669"/>
    <property type="project" value="UniProtKB-SubCell"/>
</dbReference>
<evidence type="ECO:0000256" key="9">
    <source>
        <dbReference type="ARBA" id="ARBA00023136"/>
    </source>
</evidence>
<evidence type="ECO:0000256" key="7">
    <source>
        <dbReference type="ARBA" id="ARBA00022989"/>
    </source>
</evidence>
<evidence type="ECO:0000256" key="8">
    <source>
        <dbReference type="ARBA" id="ARBA00023098"/>
    </source>
</evidence>
<keyword evidence="7 11" id="KW-1133">Transmembrane helix</keyword>
<keyword evidence="3" id="KW-0444">Lipid biosynthesis</keyword>
<evidence type="ECO:0000256" key="6">
    <source>
        <dbReference type="ARBA" id="ARBA00022824"/>
    </source>
</evidence>
<gene>
    <name evidence="12" type="primary">Mogat2</name>
    <name evidence="12" type="ORF">MOLATE_R08488</name>
</gene>
<evidence type="ECO:0000256" key="5">
    <source>
        <dbReference type="ARBA" id="ARBA00022692"/>
    </source>
</evidence>
<reference evidence="12 13" key="1">
    <citation type="submission" date="2019-09" db="EMBL/GenBank/DDBJ databases">
        <title>Bird 10,000 Genomes (B10K) Project - Family phase.</title>
        <authorList>
            <person name="Zhang G."/>
        </authorList>
    </citation>
    <scope>NUCLEOTIDE SEQUENCE [LARGE SCALE GENOMIC DNA]</scope>
    <source>
        <strain evidence="12">OUT-0049</strain>
        <tissue evidence="12">Muscle</tissue>
    </source>
</reference>
<evidence type="ECO:0000256" key="3">
    <source>
        <dbReference type="ARBA" id="ARBA00022516"/>
    </source>
</evidence>
<feature type="non-terminal residue" evidence="12">
    <location>
        <position position="256"/>
    </location>
</feature>
<evidence type="ECO:0000256" key="2">
    <source>
        <dbReference type="ARBA" id="ARBA00005420"/>
    </source>
</evidence>
<evidence type="ECO:0000313" key="13">
    <source>
        <dbReference type="Proteomes" id="UP000553862"/>
    </source>
</evidence>
<dbReference type="Proteomes" id="UP000553862">
    <property type="component" value="Unassembled WGS sequence"/>
</dbReference>
<evidence type="ECO:0000256" key="4">
    <source>
        <dbReference type="ARBA" id="ARBA00022679"/>
    </source>
</evidence>
<dbReference type="GO" id="GO:0019432">
    <property type="term" value="P:triglyceride biosynthetic process"/>
    <property type="evidence" value="ECO:0007669"/>
    <property type="project" value="TreeGrafter"/>
</dbReference>
<dbReference type="EMBL" id="VZUF01134965">
    <property type="protein sequence ID" value="NXV56937.1"/>
    <property type="molecule type" value="Genomic_DNA"/>
</dbReference>
<keyword evidence="10 12" id="KW-0012">Acyltransferase</keyword>
<proteinExistence type="inferred from homology"/>
<dbReference type="GO" id="GO:0004144">
    <property type="term" value="F:diacylglycerol O-acyltransferase activity"/>
    <property type="evidence" value="ECO:0007669"/>
    <property type="project" value="TreeGrafter"/>
</dbReference>
<evidence type="ECO:0000256" key="11">
    <source>
        <dbReference type="SAM" id="Phobius"/>
    </source>
</evidence>
<keyword evidence="13" id="KW-1185">Reference proteome</keyword>
<dbReference type="CDD" id="cd07987">
    <property type="entry name" value="LPLAT_MGAT-like"/>
    <property type="match status" value="1"/>
</dbReference>
<dbReference type="InterPro" id="IPR007130">
    <property type="entry name" value="DAGAT"/>
</dbReference>
<accession>A0A7L3UZ53</accession>
<keyword evidence="8" id="KW-0443">Lipid metabolism</keyword>
<protein>
    <submittedName>
        <fullName evidence="12">MOGT2 acyltransferase</fullName>
    </submittedName>
</protein>
<keyword evidence="5 11" id="KW-0812">Transmembrane</keyword>
<dbReference type="AlphaFoldDB" id="A0A7L3UZ53"/>
<evidence type="ECO:0000256" key="10">
    <source>
        <dbReference type="ARBA" id="ARBA00023315"/>
    </source>
</evidence>
<evidence type="ECO:0000313" key="12">
    <source>
        <dbReference type="EMBL" id="NXV56937.1"/>
    </source>
</evidence>
<sequence length="256" mass="28470">YRSPGQLCTVLFVLALRGPLWLPALLYGLWLLADRDTPRRGGRPCAWVRAWPVWNHFRDYFPISLIRTVPLDPGRNYVFGFHPHGVLAAGAFGNFCTEATGFGRLFPGLQPRLLTLPCWFRLPLFRDYAMAGGLVSSEASSLEHLLAGPGGLVAVIALGGPPEALEARPGALRLQLLRRTGFVRIALKYGTPLVPVFSFGENELFQQVPNPPGSRLRRLQARLQRLLGVALPLFHARGVFQYSFGLLPFRRPIHTV</sequence>